<dbReference type="InterPro" id="IPR050553">
    <property type="entry name" value="Thioredoxin_ResA/DsbE_sf"/>
</dbReference>
<feature type="chain" id="PRO_5018275652" evidence="1">
    <location>
        <begin position="22"/>
        <end position="449"/>
    </location>
</feature>
<protein>
    <submittedName>
        <fullName evidence="3">TlpA family protein disulfide reductase</fullName>
    </submittedName>
</protein>
<feature type="domain" description="Thioredoxin" evidence="2">
    <location>
        <begin position="31"/>
        <end position="176"/>
    </location>
</feature>
<dbReference type="PROSITE" id="PS51352">
    <property type="entry name" value="THIOREDOXIN_2"/>
    <property type="match status" value="1"/>
</dbReference>
<keyword evidence="1" id="KW-0732">Signal</keyword>
<dbReference type="PANTHER" id="PTHR42852:SF13">
    <property type="entry name" value="PROTEIN DIPZ"/>
    <property type="match status" value="1"/>
</dbReference>
<feature type="signal peptide" evidence="1">
    <location>
        <begin position="1"/>
        <end position="21"/>
    </location>
</feature>
<dbReference type="CDD" id="cd02966">
    <property type="entry name" value="TlpA_like_family"/>
    <property type="match status" value="1"/>
</dbReference>
<dbReference type="Gene3D" id="3.40.30.10">
    <property type="entry name" value="Glutaredoxin"/>
    <property type="match status" value="1"/>
</dbReference>
<gene>
    <name evidence="3" type="ORF">ED312_10085</name>
</gene>
<evidence type="ECO:0000313" key="4">
    <source>
        <dbReference type="Proteomes" id="UP000267469"/>
    </source>
</evidence>
<organism evidence="3 4">
    <name type="scientific">Sinomicrobium pectinilyticum</name>
    <dbReference type="NCBI Taxonomy" id="1084421"/>
    <lineage>
        <taxon>Bacteria</taxon>
        <taxon>Pseudomonadati</taxon>
        <taxon>Bacteroidota</taxon>
        <taxon>Flavobacteriia</taxon>
        <taxon>Flavobacteriales</taxon>
        <taxon>Flavobacteriaceae</taxon>
        <taxon>Sinomicrobium</taxon>
    </lineage>
</organism>
<keyword evidence="4" id="KW-1185">Reference proteome</keyword>
<dbReference type="InterPro" id="IPR013766">
    <property type="entry name" value="Thioredoxin_domain"/>
</dbReference>
<dbReference type="RefSeq" id="WP_123215885.1">
    <property type="nucleotide sequence ID" value="NZ_RJTM01000071.1"/>
</dbReference>
<dbReference type="InterPro" id="IPR000866">
    <property type="entry name" value="AhpC/TSA"/>
</dbReference>
<dbReference type="Proteomes" id="UP000267469">
    <property type="component" value="Unassembled WGS sequence"/>
</dbReference>
<dbReference type="Pfam" id="PF00578">
    <property type="entry name" value="AhpC-TSA"/>
    <property type="match status" value="1"/>
</dbReference>
<dbReference type="InterPro" id="IPR017801">
    <property type="entry name" value="DUF3738"/>
</dbReference>
<dbReference type="GO" id="GO:0016209">
    <property type="term" value="F:antioxidant activity"/>
    <property type="evidence" value="ECO:0007669"/>
    <property type="project" value="InterPro"/>
</dbReference>
<proteinExistence type="predicted"/>
<accession>A0A3N0EIT5</accession>
<dbReference type="EMBL" id="RJTM01000071">
    <property type="protein sequence ID" value="RNL87741.1"/>
    <property type="molecule type" value="Genomic_DNA"/>
</dbReference>
<dbReference type="Pfam" id="PF12543">
    <property type="entry name" value="DUF3738"/>
    <property type="match status" value="1"/>
</dbReference>
<evidence type="ECO:0000313" key="3">
    <source>
        <dbReference type="EMBL" id="RNL87741.1"/>
    </source>
</evidence>
<dbReference type="PANTHER" id="PTHR42852">
    <property type="entry name" value="THIOL:DISULFIDE INTERCHANGE PROTEIN DSBE"/>
    <property type="match status" value="1"/>
</dbReference>
<dbReference type="GO" id="GO:0016491">
    <property type="term" value="F:oxidoreductase activity"/>
    <property type="evidence" value="ECO:0007669"/>
    <property type="project" value="InterPro"/>
</dbReference>
<dbReference type="SUPFAM" id="SSF52833">
    <property type="entry name" value="Thioredoxin-like"/>
    <property type="match status" value="1"/>
</dbReference>
<dbReference type="InterPro" id="IPR036249">
    <property type="entry name" value="Thioredoxin-like_sf"/>
</dbReference>
<dbReference type="AlphaFoldDB" id="A0A3N0EIT5"/>
<name>A0A3N0EIT5_SINP1</name>
<comment type="caution">
    <text evidence="3">The sequence shown here is derived from an EMBL/GenBank/DDBJ whole genome shotgun (WGS) entry which is preliminary data.</text>
</comment>
<evidence type="ECO:0000259" key="2">
    <source>
        <dbReference type="PROSITE" id="PS51352"/>
    </source>
</evidence>
<reference evidence="3 4" key="1">
    <citation type="submission" date="2018-10" db="EMBL/GenBank/DDBJ databases">
        <title>Sinomicrobium pectinilyticum sp. nov., a pectinase-producing bacterium isolated from alkaline and saline soil, and emended description of the genus Sinomicrobium.</title>
        <authorList>
            <person name="Cheng B."/>
            <person name="Li C."/>
            <person name="Lai Q."/>
            <person name="Du M."/>
            <person name="Shao Z."/>
            <person name="Xu P."/>
            <person name="Yang C."/>
        </authorList>
    </citation>
    <scope>NUCLEOTIDE SEQUENCE [LARGE SCALE GENOMIC DNA]</scope>
    <source>
        <strain evidence="3 4">5DNS001</strain>
    </source>
</reference>
<evidence type="ECO:0000256" key="1">
    <source>
        <dbReference type="SAM" id="SignalP"/>
    </source>
</evidence>
<sequence length="449" mass="51361">MKKQLSLKIIFIMCMVNFSFAQLVDNGYEPLKVGDTVPDITLTNLIHYPKKNVKLSDFKGKPVILDFWTSGCASCIESWPKMVSLQEKFKEKAQIILINNYWDKSKVKPFIEKRMKLLELNMSILPVVCGDTILKKIFPHQTVPHIIWISSEGVVRAVTTSIDEENLKALVNGRNITIPQKKDSAKIRDFNRFNEQKPLFIQGNGEEQLADRLIAQSVLTKAVPGTIDGYSVYPFRARRLKKGEIITVINAPLEGLYLFANKNNASTYCINRTLIRPGRVVLEINDSIKPEPGYNYQLTVDKLTPIKELQEKMRLDLKKYFGFQAQWQKRYKKCLVFSIADTLRISYNGSKKAMFIMDDVNFKVSGTQSLFPGHTFTMPDIIDWMETMIPYYADLGYPILDETGLKGPVSLEVETNVSNYKALDKALKKKYGMRLTLEEREVEVLVIGD</sequence>
<dbReference type="OrthoDB" id="9815205at2"/>